<organism evidence="2 3">
    <name type="scientific">Malus baccata</name>
    <name type="common">Siberian crab apple</name>
    <name type="synonym">Pyrus baccata</name>
    <dbReference type="NCBI Taxonomy" id="106549"/>
    <lineage>
        <taxon>Eukaryota</taxon>
        <taxon>Viridiplantae</taxon>
        <taxon>Streptophyta</taxon>
        <taxon>Embryophyta</taxon>
        <taxon>Tracheophyta</taxon>
        <taxon>Spermatophyta</taxon>
        <taxon>Magnoliopsida</taxon>
        <taxon>eudicotyledons</taxon>
        <taxon>Gunneridae</taxon>
        <taxon>Pentapetalae</taxon>
        <taxon>rosids</taxon>
        <taxon>fabids</taxon>
        <taxon>Rosales</taxon>
        <taxon>Rosaceae</taxon>
        <taxon>Amygdaloideae</taxon>
        <taxon>Maleae</taxon>
        <taxon>Malus</taxon>
    </lineage>
</organism>
<protein>
    <submittedName>
        <fullName evidence="2">Uncharacterized protein</fullName>
    </submittedName>
</protein>
<evidence type="ECO:0000313" key="3">
    <source>
        <dbReference type="Proteomes" id="UP000315295"/>
    </source>
</evidence>
<comment type="caution">
    <text evidence="2">The sequence shown here is derived from an EMBL/GenBank/DDBJ whole genome shotgun (WGS) entry which is preliminary data.</text>
</comment>
<evidence type="ECO:0000256" key="1">
    <source>
        <dbReference type="SAM" id="MobiDB-lite"/>
    </source>
</evidence>
<dbReference type="EMBL" id="VIEB01000341">
    <property type="protein sequence ID" value="TQD94488.1"/>
    <property type="molecule type" value="Genomic_DNA"/>
</dbReference>
<dbReference type="Proteomes" id="UP000315295">
    <property type="component" value="Unassembled WGS sequence"/>
</dbReference>
<name>A0A540M726_MALBA</name>
<keyword evidence="3" id="KW-1185">Reference proteome</keyword>
<accession>A0A540M726</accession>
<dbReference type="AlphaFoldDB" id="A0A540M726"/>
<feature type="region of interest" description="Disordered" evidence="1">
    <location>
        <begin position="1"/>
        <end position="30"/>
    </location>
</feature>
<reference evidence="2 3" key="1">
    <citation type="journal article" date="2019" name="G3 (Bethesda)">
        <title>Sequencing of a Wild Apple (Malus baccata) Genome Unravels the Differences Between Cultivated and Wild Apple Species Regarding Disease Resistance and Cold Tolerance.</title>
        <authorList>
            <person name="Chen X."/>
        </authorList>
    </citation>
    <scope>NUCLEOTIDE SEQUENCE [LARGE SCALE GENOMIC DNA]</scope>
    <source>
        <strain evidence="3">cv. Shandingzi</strain>
        <tissue evidence="2">Leaves</tissue>
    </source>
</reference>
<gene>
    <name evidence="2" type="ORF">C1H46_019909</name>
</gene>
<evidence type="ECO:0000313" key="2">
    <source>
        <dbReference type="EMBL" id="TQD94488.1"/>
    </source>
</evidence>
<sequence length="65" mass="7468">MKEQIRVSTKFERDGELGERKSLKGSERERIKERLSVTEMRGKHGMGLPIPEITLPTPKSLKSFI</sequence>
<proteinExistence type="predicted"/>